<dbReference type="CDD" id="cd00156">
    <property type="entry name" value="REC"/>
    <property type="match status" value="1"/>
</dbReference>
<keyword evidence="7" id="KW-0597">Phosphoprotein</keyword>
<dbReference type="SMART" id="SM00448">
    <property type="entry name" value="REC"/>
    <property type="match status" value="1"/>
</dbReference>
<dbReference type="RefSeq" id="XP_010911733.1">
    <property type="nucleotide sequence ID" value="XM_010913431.1"/>
</dbReference>
<dbReference type="Gene3D" id="3.40.50.2300">
    <property type="match status" value="1"/>
</dbReference>
<comment type="catalytic activity">
    <reaction evidence="1">
        <text>ATP + protein L-histidine = ADP + protein N-phospho-L-histidine.</text>
        <dbReference type="EC" id="2.7.13.3"/>
    </reaction>
</comment>
<dbReference type="InterPro" id="IPR001789">
    <property type="entry name" value="Sig_transdc_resp-reg_receiver"/>
</dbReference>
<name>A0A6I9QMG0_ELAGV</name>
<dbReference type="Pfam" id="PF00072">
    <property type="entry name" value="Response_reg"/>
    <property type="match status" value="1"/>
</dbReference>
<dbReference type="GO" id="GO:0000155">
    <property type="term" value="F:phosphorelay sensor kinase activity"/>
    <property type="evidence" value="ECO:0007669"/>
    <property type="project" value="TreeGrafter"/>
</dbReference>
<dbReference type="GO" id="GO:0005886">
    <property type="term" value="C:plasma membrane"/>
    <property type="evidence" value="ECO:0007669"/>
    <property type="project" value="TreeGrafter"/>
</dbReference>
<dbReference type="OrthoDB" id="21225at2759"/>
<dbReference type="PROSITE" id="PS50109">
    <property type="entry name" value="HIS_KIN"/>
    <property type="match status" value="1"/>
</dbReference>
<evidence type="ECO:0000256" key="3">
    <source>
        <dbReference type="ARBA" id="ARBA00012438"/>
    </source>
</evidence>
<evidence type="ECO:0000256" key="2">
    <source>
        <dbReference type="ARBA" id="ARBA00002427"/>
    </source>
</evidence>
<feature type="modified residue" description="4-aspartylphosphate" evidence="7">
    <location>
        <position position="203"/>
    </location>
</feature>
<evidence type="ECO:0000313" key="10">
    <source>
        <dbReference type="Proteomes" id="UP000504607"/>
    </source>
</evidence>
<dbReference type="PRINTS" id="PR00344">
    <property type="entry name" value="BCTRLSENSOR"/>
</dbReference>
<dbReference type="GO" id="GO:0009927">
    <property type="term" value="F:histidine phosphotransfer kinase activity"/>
    <property type="evidence" value="ECO:0007669"/>
    <property type="project" value="TreeGrafter"/>
</dbReference>
<gene>
    <name evidence="11" type="primary">LOC105037811</name>
</gene>
<protein>
    <recommendedName>
        <fullName evidence="3">histidine kinase</fullName>
        <ecNumber evidence="3">2.7.13.3</ecNumber>
    </recommendedName>
</protein>
<dbReference type="SUPFAM" id="SSF52172">
    <property type="entry name" value="CheY-like"/>
    <property type="match status" value="1"/>
</dbReference>
<keyword evidence="10" id="KW-1185">Reference proteome</keyword>
<dbReference type="PANTHER" id="PTHR43047:SF72">
    <property type="entry name" value="OSMOSENSING HISTIDINE PROTEIN KINASE SLN1"/>
    <property type="match status" value="1"/>
</dbReference>
<organism evidence="10 11">
    <name type="scientific">Elaeis guineensis var. tenera</name>
    <name type="common">Oil palm</name>
    <dbReference type="NCBI Taxonomy" id="51953"/>
    <lineage>
        <taxon>Eukaryota</taxon>
        <taxon>Viridiplantae</taxon>
        <taxon>Streptophyta</taxon>
        <taxon>Embryophyta</taxon>
        <taxon>Tracheophyta</taxon>
        <taxon>Spermatophyta</taxon>
        <taxon>Magnoliopsida</taxon>
        <taxon>Liliopsida</taxon>
        <taxon>Arecaceae</taxon>
        <taxon>Arecoideae</taxon>
        <taxon>Cocoseae</taxon>
        <taxon>Elaeidinae</taxon>
        <taxon>Elaeis</taxon>
    </lineage>
</organism>
<keyword evidence="4" id="KW-0808">Transferase</keyword>
<evidence type="ECO:0000259" key="8">
    <source>
        <dbReference type="PROSITE" id="PS50109"/>
    </source>
</evidence>
<keyword evidence="6" id="KW-0932">Cytokinin signaling pathway</keyword>
<dbReference type="InterPro" id="IPR003594">
    <property type="entry name" value="HATPase_dom"/>
</dbReference>
<dbReference type="InterPro" id="IPR036890">
    <property type="entry name" value="HATPase_C_sf"/>
</dbReference>
<proteinExistence type="predicted"/>
<dbReference type="InterPro" id="IPR004358">
    <property type="entry name" value="Sig_transdc_His_kin-like_C"/>
</dbReference>
<feature type="domain" description="Response regulatory" evidence="9">
    <location>
        <begin position="152"/>
        <end position="268"/>
    </location>
</feature>
<dbReference type="PANTHER" id="PTHR43047">
    <property type="entry name" value="TWO-COMPONENT HISTIDINE PROTEIN KINASE"/>
    <property type="match status" value="1"/>
</dbReference>
<dbReference type="EC" id="2.7.13.3" evidence="3"/>
<dbReference type="Gene3D" id="3.30.565.10">
    <property type="entry name" value="Histidine kinase-like ATPase, C-terminal domain"/>
    <property type="match status" value="1"/>
</dbReference>
<dbReference type="PROSITE" id="PS50110">
    <property type="entry name" value="RESPONSE_REGULATORY"/>
    <property type="match status" value="1"/>
</dbReference>
<dbReference type="GO" id="GO:0009736">
    <property type="term" value="P:cytokinin-activated signaling pathway"/>
    <property type="evidence" value="ECO:0007669"/>
    <property type="project" value="UniProtKB-KW"/>
</dbReference>
<sequence>MSNLMSKKSEIRILIPEPHWFSTCAALAGKATGPGEVLLVTDPEDWSEENVCVCVEDNGCGMDSITLARLFEPFFTTKAVGEGTGLGMSVVHGILRDHQAAIRVTSKLGAGSSFSVILRPSESQCSDGLEADVVMEEMCDDGLLTRLKRETTILHVDDDELIGSMVERMLTKAGFPAHHYLHPKKALDDVCSGAIGYDLAILDYAMPELDGLSLAKELLRLHPGKPVVITTGFISDDLRKNAPTIGVSELIPKPNTGAQLLKTIERLALQLAQSRATGDSSQTVRVAESPPRAPCSANRVARFETAGGGVAKDQCTGRHQAR</sequence>
<dbReference type="InterPro" id="IPR011006">
    <property type="entry name" value="CheY-like_superfamily"/>
</dbReference>
<evidence type="ECO:0000256" key="6">
    <source>
        <dbReference type="ARBA" id="ARBA00022864"/>
    </source>
</evidence>
<reference evidence="11" key="1">
    <citation type="submission" date="2025-08" db="UniProtKB">
        <authorList>
            <consortium name="RefSeq"/>
        </authorList>
    </citation>
    <scope>IDENTIFICATION</scope>
</reference>
<dbReference type="Pfam" id="PF02518">
    <property type="entry name" value="HATPase_c"/>
    <property type="match status" value="1"/>
</dbReference>
<accession>A0A6I9QMG0</accession>
<dbReference type="SMART" id="SM00387">
    <property type="entry name" value="HATPase_c"/>
    <property type="match status" value="1"/>
</dbReference>
<dbReference type="Proteomes" id="UP000504607">
    <property type="component" value="Unplaced"/>
</dbReference>
<dbReference type="InterPro" id="IPR005467">
    <property type="entry name" value="His_kinase_dom"/>
</dbReference>
<evidence type="ECO:0000313" key="11">
    <source>
        <dbReference type="RefSeq" id="XP_010911733.1"/>
    </source>
</evidence>
<keyword evidence="5" id="KW-0418">Kinase</keyword>
<dbReference type="AlphaFoldDB" id="A0A6I9QMG0"/>
<evidence type="ECO:0000256" key="5">
    <source>
        <dbReference type="ARBA" id="ARBA00022777"/>
    </source>
</evidence>
<evidence type="ECO:0000256" key="4">
    <source>
        <dbReference type="ARBA" id="ARBA00022679"/>
    </source>
</evidence>
<dbReference type="SUPFAM" id="SSF55874">
    <property type="entry name" value="ATPase domain of HSP90 chaperone/DNA topoisomerase II/histidine kinase"/>
    <property type="match status" value="1"/>
</dbReference>
<dbReference type="InParanoid" id="A0A6I9QMG0"/>
<feature type="domain" description="Histidine kinase" evidence="8">
    <location>
        <begin position="26"/>
        <end position="122"/>
    </location>
</feature>
<evidence type="ECO:0000256" key="1">
    <source>
        <dbReference type="ARBA" id="ARBA00000085"/>
    </source>
</evidence>
<evidence type="ECO:0000256" key="7">
    <source>
        <dbReference type="PROSITE-ProRule" id="PRU00169"/>
    </source>
</evidence>
<comment type="function">
    <text evidence="2">Cytokinin receptor related to bacterial two-component regulators. Functions as a histidine kinase and transmits the stress signal to a downstream MAPK cascade.</text>
</comment>
<evidence type="ECO:0000259" key="9">
    <source>
        <dbReference type="PROSITE" id="PS50110"/>
    </source>
</evidence>